<feature type="signal peptide" evidence="1">
    <location>
        <begin position="1"/>
        <end position="22"/>
    </location>
</feature>
<reference evidence="2 3" key="1">
    <citation type="submission" date="2014-08" db="EMBL/GenBank/DDBJ databases">
        <title>Porphyromonas gulae strain:COT-052_OH3439 Genome sequencing.</title>
        <authorList>
            <person name="Wallis C."/>
            <person name="Deusch O."/>
            <person name="O'Flynn C."/>
            <person name="Davis I."/>
            <person name="Jospin G."/>
            <person name="Darling A.E."/>
            <person name="Coil D.A."/>
            <person name="Alexiev A."/>
            <person name="Horsfall A."/>
            <person name="Kirkwood N."/>
            <person name="Harris S."/>
            <person name="Eisen J.A."/>
        </authorList>
    </citation>
    <scope>NUCLEOTIDE SEQUENCE [LARGE SCALE GENOMIC DNA]</scope>
    <source>
        <strain evidence="3">COT-052 OH3439</strain>
    </source>
</reference>
<keyword evidence="1" id="KW-0732">Signal</keyword>
<dbReference type="InterPro" id="IPR018899">
    <property type="entry name" value="Conjug_transposon_Tra0"/>
</dbReference>
<dbReference type="AlphaFoldDB" id="A0A0A2FNX5"/>
<comment type="caution">
    <text evidence="2">The sequence shown here is derived from an EMBL/GenBank/DDBJ whole genome shotgun (WGS) entry which is preliminary data.</text>
</comment>
<evidence type="ECO:0000313" key="2">
    <source>
        <dbReference type="EMBL" id="KGN92811.1"/>
    </source>
</evidence>
<gene>
    <name evidence="2" type="ORF">HR15_02115</name>
</gene>
<dbReference type="Pfam" id="PF10626">
    <property type="entry name" value="TraO"/>
    <property type="match status" value="1"/>
</dbReference>
<proteinExistence type="predicted"/>
<feature type="chain" id="PRO_5001998922" evidence="1">
    <location>
        <begin position="23"/>
        <end position="192"/>
    </location>
</feature>
<evidence type="ECO:0000313" key="3">
    <source>
        <dbReference type="Proteomes" id="UP000030146"/>
    </source>
</evidence>
<name>A0A0A2FNX5_9PORP</name>
<dbReference type="Proteomes" id="UP000030146">
    <property type="component" value="Unassembled WGS sequence"/>
</dbReference>
<keyword evidence="3" id="KW-1185">Reference proteome</keyword>
<dbReference type="RefSeq" id="WP_039423477.1">
    <property type="nucleotide sequence ID" value="NZ_JRAK01000036.1"/>
</dbReference>
<sequence length="192" mass="21417">MVMKKRLFLLVCVVVMATPSYAQRLIPGQKGMEITGSLPVINGEKLFRKDHFGVGISFTRYLKSENYTFLAAEYEQQDMAYRSYRVPMKEAFLQVGYMHPVLSDGGKNLFVCAGISALGGYEELDRGRTFLPDGARLLDRSGFVYGGAVHLSMELFLTDSLLLLVKAQGRLCFGSDVHLFRPALSAGFRINL</sequence>
<organism evidence="2 3">
    <name type="scientific">Porphyromonas gulae</name>
    <dbReference type="NCBI Taxonomy" id="111105"/>
    <lineage>
        <taxon>Bacteria</taxon>
        <taxon>Pseudomonadati</taxon>
        <taxon>Bacteroidota</taxon>
        <taxon>Bacteroidia</taxon>
        <taxon>Bacteroidales</taxon>
        <taxon>Porphyromonadaceae</taxon>
        <taxon>Porphyromonas</taxon>
    </lineage>
</organism>
<evidence type="ECO:0000256" key="1">
    <source>
        <dbReference type="SAM" id="SignalP"/>
    </source>
</evidence>
<accession>A0A0A2FNX5</accession>
<dbReference type="EMBL" id="JRAK01000036">
    <property type="protein sequence ID" value="KGN92811.1"/>
    <property type="molecule type" value="Genomic_DNA"/>
</dbReference>
<protein>
    <submittedName>
        <fullName evidence="2">Conjugal transfer protein TraO</fullName>
    </submittedName>
</protein>